<dbReference type="PANTHER" id="PTHR33112">
    <property type="entry name" value="DOMAIN PROTEIN, PUTATIVE-RELATED"/>
    <property type="match status" value="1"/>
</dbReference>
<evidence type="ECO:0000313" key="2">
    <source>
        <dbReference type="EMBL" id="KAG9235852.1"/>
    </source>
</evidence>
<protein>
    <submittedName>
        <fullName evidence="2">Heterokaryon incompatibility protein-domain-containing protein</fullName>
    </submittedName>
</protein>
<keyword evidence="3" id="KW-1185">Reference proteome</keyword>
<gene>
    <name evidence="2" type="ORF">BJ875DRAFT_256740</name>
</gene>
<reference evidence="2" key="1">
    <citation type="journal article" date="2021" name="IMA Fungus">
        <title>Genomic characterization of three marine fungi, including Emericellopsis atlantica sp. nov. with signatures of a generalist lifestyle and marine biomass degradation.</title>
        <authorList>
            <person name="Hagestad O.C."/>
            <person name="Hou L."/>
            <person name="Andersen J.H."/>
            <person name="Hansen E.H."/>
            <person name="Altermark B."/>
            <person name="Li C."/>
            <person name="Kuhnert E."/>
            <person name="Cox R.J."/>
            <person name="Crous P.W."/>
            <person name="Spatafora J.W."/>
            <person name="Lail K."/>
            <person name="Amirebrahimi M."/>
            <person name="Lipzen A."/>
            <person name="Pangilinan J."/>
            <person name="Andreopoulos W."/>
            <person name="Hayes R.D."/>
            <person name="Ng V."/>
            <person name="Grigoriev I.V."/>
            <person name="Jackson S.A."/>
            <person name="Sutton T.D.S."/>
            <person name="Dobson A.D.W."/>
            <person name="Rama T."/>
        </authorList>
    </citation>
    <scope>NUCLEOTIDE SEQUENCE</scope>
    <source>
        <strain evidence="2">TRa018bII</strain>
    </source>
</reference>
<dbReference type="EMBL" id="MU251421">
    <property type="protein sequence ID" value="KAG9235852.1"/>
    <property type="molecule type" value="Genomic_DNA"/>
</dbReference>
<dbReference type="OrthoDB" id="5125733at2759"/>
<evidence type="ECO:0000259" key="1">
    <source>
        <dbReference type="Pfam" id="PF06985"/>
    </source>
</evidence>
<dbReference type="Proteomes" id="UP000824998">
    <property type="component" value="Unassembled WGS sequence"/>
</dbReference>
<dbReference type="Pfam" id="PF06985">
    <property type="entry name" value="HET"/>
    <property type="match status" value="1"/>
</dbReference>
<proteinExistence type="predicted"/>
<dbReference type="PANTHER" id="PTHR33112:SF16">
    <property type="entry name" value="HETEROKARYON INCOMPATIBILITY DOMAIN-CONTAINING PROTEIN"/>
    <property type="match status" value="1"/>
</dbReference>
<sequence length="630" mass="71594">MAGLCNKCRSIEVLYRPEYRRVDKPVVIRQYDSLVDLKGLRAVSCLFCSLILRRVRSDYVDRIPEVLRKAEDPENLTKILCKYNQGQSNIDMQYSFRRGLQTTHFSLGGLYTHPDSPIAPFVSGRLISRDPGSEQTLGLVEEWIEDCEENHPTCSKEDAFLPTRIIDVGPEDGSKEPCLYVPPNGTKGRYLALSYCWGDISKDFSLTKATLEQRKHQIRLLGLPKTLQDAIEVTRGLGHSYLWVDSLCIMQDSQLEWQKQVSKMDGVFSGATMTIFASRARDSREGFLGDRPSHQDAPLLFRAPNGVTGKICIREEFPCHNEDKAPLSERAWAVQEQYLSRRCVFFHDGQTTFECRSATLAEGQSPYTSISLTNLEHRTETSSLVAGQAWAKKYKKTTDLRLCWREIVEDFSSRQLSVPSDRLPALQGLANQILKEFQDDDEYLFGMWKHQLPWLLLWNTLRENIPSSRPSVPCVPSWSWASVTGPVYHERFDKPEKVYCQLLSSSAAEGTLQLRGLIEKGVLLPSNLKKPNNTSHPFQGRLFIPIDGKAPIECKGTVRFDACTEMEEAIEGELWYLVVSRASGLVLSMSEKKGEFKRVGRYKVSKIATDEEKEGVNWGVRMKERTIVLV</sequence>
<feature type="domain" description="Heterokaryon incompatibility" evidence="1">
    <location>
        <begin position="190"/>
        <end position="336"/>
    </location>
</feature>
<evidence type="ECO:0000313" key="3">
    <source>
        <dbReference type="Proteomes" id="UP000824998"/>
    </source>
</evidence>
<accession>A0A9P7YLN7</accession>
<name>A0A9P7YLN7_9HELO</name>
<dbReference type="InterPro" id="IPR010730">
    <property type="entry name" value="HET"/>
</dbReference>
<organism evidence="2 3">
    <name type="scientific">Amylocarpus encephaloides</name>
    <dbReference type="NCBI Taxonomy" id="45428"/>
    <lineage>
        <taxon>Eukaryota</taxon>
        <taxon>Fungi</taxon>
        <taxon>Dikarya</taxon>
        <taxon>Ascomycota</taxon>
        <taxon>Pezizomycotina</taxon>
        <taxon>Leotiomycetes</taxon>
        <taxon>Helotiales</taxon>
        <taxon>Helotiales incertae sedis</taxon>
        <taxon>Amylocarpus</taxon>
    </lineage>
</organism>
<dbReference type="AlphaFoldDB" id="A0A9P7YLN7"/>
<comment type="caution">
    <text evidence="2">The sequence shown here is derived from an EMBL/GenBank/DDBJ whole genome shotgun (WGS) entry which is preliminary data.</text>
</comment>